<keyword evidence="2" id="KW-0732">Signal</keyword>
<dbReference type="PROSITE" id="PS51257">
    <property type="entry name" value="PROKAR_LIPOPROTEIN"/>
    <property type="match status" value="1"/>
</dbReference>
<name>A0ABW0MW12_9BURK</name>
<feature type="chain" id="PRO_5046792490" description="Tetratricopeptide repeat protein" evidence="2">
    <location>
        <begin position="23"/>
        <end position="394"/>
    </location>
</feature>
<dbReference type="PANTHER" id="PTHR12558:SF13">
    <property type="entry name" value="CELL DIVISION CYCLE PROTEIN 27 HOMOLOG"/>
    <property type="match status" value="1"/>
</dbReference>
<feature type="signal peptide" evidence="2">
    <location>
        <begin position="1"/>
        <end position="22"/>
    </location>
</feature>
<comment type="caution">
    <text evidence="3">The sequence shown here is derived from an EMBL/GenBank/DDBJ whole genome shotgun (WGS) entry which is preliminary data.</text>
</comment>
<evidence type="ECO:0000313" key="3">
    <source>
        <dbReference type="EMBL" id="MFC5481101.1"/>
    </source>
</evidence>
<keyword evidence="1" id="KW-0802">TPR repeat</keyword>
<dbReference type="SUPFAM" id="SSF48452">
    <property type="entry name" value="TPR-like"/>
    <property type="match status" value="2"/>
</dbReference>
<proteinExistence type="predicted"/>
<gene>
    <name evidence="3" type="ORF">ACFPQ5_23145</name>
</gene>
<dbReference type="Proteomes" id="UP001596101">
    <property type="component" value="Unassembled WGS sequence"/>
</dbReference>
<organism evidence="3 4">
    <name type="scientific">Massilia suwonensis</name>
    <dbReference type="NCBI Taxonomy" id="648895"/>
    <lineage>
        <taxon>Bacteria</taxon>
        <taxon>Pseudomonadati</taxon>
        <taxon>Pseudomonadota</taxon>
        <taxon>Betaproteobacteria</taxon>
        <taxon>Burkholderiales</taxon>
        <taxon>Oxalobacteraceae</taxon>
        <taxon>Telluria group</taxon>
        <taxon>Massilia</taxon>
    </lineage>
</organism>
<dbReference type="RefSeq" id="WP_379761234.1">
    <property type="nucleotide sequence ID" value="NZ_JBHSMR010000014.1"/>
</dbReference>
<evidence type="ECO:0000256" key="1">
    <source>
        <dbReference type="PROSITE-ProRule" id="PRU00339"/>
    </source>
</evidence>
<evidence type="ECO:0000256" key="2">
    <source>
        <dbReference type="SAM" id="SignalP"/>
    </source>
</evidence>
<evidence type="ECO:0008006" key="5">
    <source>
        <dbReference type="Google" id="ProtNLM"/>
    </source>
</evidence>
<reference evidence="4" key="1">
    <citation type="journal article" date="2019" name="Int. J. Syst. Evol. Microbiol.">
        <title>The Global Catalogue of Microorganisms (GCM) 10K type strain sequencing project: providing services to taxonomists for standard genome sequencing and annotation.</title>
        <authorList>
            <consortium name="The Broad Institute Genomics Platform"/>
            <consortium name="The Broad Institute Genome Sequencing Center for Infectious Disease"/>
            <person name="Wu L."/>
            <person name="Ma J."/>
        </authorList>
    </citation>
    <scope>NUCLEOTIDE SEQUENCE [LARGE SCALE GENOMIC DNA]</scope>
    <source>
        <strain evidence="4">CCUG 43111</strain>
    </source>
</reference>
<dbReference type="Gene3D" id="1.25.40.10">
    <property type="entry name" value="Tetratricopeptide repeat domain"/>
    <property type="match status" value="2"/>
</dbReference>
<dbReference type="Pfam" id="PF14559">
    <property type="entry name" value="TPR_19"/>
    <property type="match status" value="1"/>
</dbReference>
<feature type="repeat" description="TPR" evidence="1">
    <location>
        <begin position="164"/>
        <end position="197"/>
    </location>
</feature>
<evidence type="ECO:0000313" key="4">
    <source>
        <dbReference type="Proteomes" id="UP001596101"/>
    </source>
</evidence>
<sequence length="394" mass="43127">MRAHLSLALSLALSSALPAAFAAQACNTACLEHIHEGQALATKGLYKEAFDRFDAARAAAPQSSFPFSMAASLLEKLSRDAPQPQKLREQARAMAGRALELDPDDPMAQEALRNLENEGASVLRPMQPEAHEVLVQAEAAFSSRRYVEALALYQQAMPLDPLSSLPWVGAGDCHYARRRWREAEGLFRRATEIEPRNAQAWRFLSDALAQQDKRRDAEGALLSGIAAEPSQLPNWARLDQLRAGAGLPLKRLALYRGIKVVADGARKGFEVQVNEDVGKQAGTANGNFRMLLALAEVKLRSDASDQGKALAPFDIELGAWRSALQDAADAGKNPKERLADPALRQMLAFAKDGQLEPAILLLLYKESYRPALEAWLARDPGGVRTFVDRYGIRP</sequence>
<dbReference type="PROSITE" id="PS50005">
    <property type="entry name" value="TPR"/>
    <property type="match status" value="1"/>
</dbReference>
<dbReference type="InterPro" id="IPR011990">
    <property type="entry name" value="TPR-like_helical_dom_sf"/>
</dbReference>
<dbReference type="InterPro" id="IPR019734">
    <property type="entry name" value="TPR_rpt"/>
</dbReference>
<keyword evidence="4" id="KW-1185">Reference proteome</keyword>
<dbReference type="SMART" id="SM00028">
    <property type="entry name" value="TPR"/>
    <property type="match status" value="4"/>
</dbReference>
<dbReference type="EMBL" id="JBHSMR010000014">
    <property type="protein sequence ID" value="MFC5481101.1"/>
    <property type="molecule type" value="Genomic_DNA"/>
</dbReference>
<dbReference type="PANTHER" id="PTHR12558">
    <property type="entry name" value="CELL DIVISION CYCLE 16,23,27"/>
    <property type="match status" value="1"/>
</dbReference>
<accession>A0ABW0MW12</accession>
<protein>
    <recommendedName>
        <fullName evidence="5">Tetratricopeptide repeat protein</fullName>
    </recommendedName>
</protein>